<evidence type="ECO:0000313" key="2">
    <source>
        <dbReference type="EMBL" id="KAK8766567.1"/>
    </source>
</evidence>
<proteinExistence type="predicted"/>
<evidence type="ECO:0000256" key="1">
    <source>
        <dbReference type="SAM" id="SignalP"/>
    </source>
</evidence>
<dbReference type="Gene3D" id="1.10.150.440">
    <property type="match status" value="1"/>
</dbReference>
<keyword evidence="3" id="KW-1185">Reference proteome</keyword>
<gene>
    <name evidence="2" type="ORF">V5799_006652</name>
</gene>
<accession>A0AAQ4DVS7</accession>
<organism evidence="2 3">
    <name type="scientific">Amblyomma americanum</name>
    <name type="common">Lone star tick</name>
    <dbReference type="NCBI Taxonomy" id="6943"/>
    <lineage>
        <taxon>Eukaryota</taxon>
        <taxon>Metazoa</taxon>
        <taxon>Ecdysozoa</taxon>
        <taxon>Arthropoda</taxon>
        <taxon>Chelicerata</taxon>
        <taxon>Arachnida</taxon>
        <taxon>Acari</taxon>
        <taxon>Parasitiformes</taxon>
        <taxon>Ixodida</taxon>
        <taxon>Ixodoidea</taxon>
        <taxon>Ixodidae</taxon>
        <taxon>Amblyomminae</taxon>
        <taxon>Amblyomma</taxon>
    </lineage>
</organism>
<feature type="signal peptide" evidence="1">
    <location>
        <begin position="1"/>
        <end position="20"/>
    </location>
</feature>
<keyword evidence="1" id="KW-0732">Signal</keyword>
<dbReference type="EMBL" id="JARKHS020026229">
    <property type="protein sequence ID" value="KAK8766567.1"/>
    <property type="molecule type" value="Genomic_DNA"/>
</dbReference>
<reference evidence="2 3" key="1">
    <citation type="journal article" date="2023" name="Arcadia Sci">
        <title>De novo assembly of a long-read Amblyomma americanum tick genome.</title>
        <authorList>
            <person name="Chou S."/>
            <person name="Poskanzer K.E."/>
            <person name="Rollins M."/>
            <person name="Thuy-Boun P.S."/>
        </authorList>
    </citation>
    <scope>NUCLEOTIDE SEQUENCE [LARGE SCALE GENOMIC DNA]</scope>
    <source>
        <strain evidence="2">F_SG_1</strain>
        <tissue evidence="2">Salivary glands</tissue>
    </source>
</reference>
<name>A0AAQ4DVS7_AMBAM</name>
<protein>
    <recommendedName>
        <fullName evidence="4">Microplusin 1</fullName>
    </recommendedName>
</protein>
<dbReference type="AlphaFoldDB" id="A0AAQ4DVS7"/>
<sequence length="118" mass="12926">MNAFFVSCLLVAAFVAAASAHHLELCKKNDQVLAEELECIANHIPPSTNTAFDNAVQRLGCTDRSCAMRKMCAGGDLEKAMSEYFTVSLRLRNFSLVICNRVKVFSLKLSPLSMIPAV</sequence>
<dbReference type="Proteomes" id="UP001321473">
    <property type="component" value="Unassembled WGS sequence"/>
</dbReference>
<comment type="caution">
    <text evidence="2">The sequence shown here is derived from an EMBL/GenBank/DDBJ whole genome shotgun (WGS) entry which is preliminary data.</text>
</comment>
<evidence type="ECO:0000313" key="3">
    <source>
        <dbReference type="Proteomes" id="UP001321473"/>
    </source>
</evidence>
<feature type="chain" id="PRO_5043052588" description="Microplusin 1" evidence="1">
    <location>
        <begin position="21"/>
        <end position="118"/>
    </location>
</feature>
<evidence type="ECO:0008006" key="4">
    <source>
        <dbReference type="Google" id="ProtNLM"/>
    </source>
</evidence>